<gene>
    <name evidence="2" type="ORF">EAH76_00910</name>
</gene>
<protein>
    <submittedName>
        <fullName evidence="2">Endonuclease domain-containing protein</fullName>
    </submittedName>
</protein>
<dbReference type="Pfam" id="PF04480">
    <property type="entry name" value="DUF559"/>
    <property type="match status" value="1"/>
</dbReference>
<dbReference type="PANTHER" id="PTHR38590:SF1">
    <property type="entry name" value="BLL0828 PROTEIN"/>
    <property type="match status" value="1"/>
</dbReference>
<keyword evidence="2" id="KW-0378">Hydrolase</keyword>
<dbReference type="Gene3D" id="3.40.960.10">
    <property type="entry name" value="VSR Endonuclease"/>
    <property type="match status" value="1"/>
</dbReference>
<dbReference type="OrthoDB" id="9798754at2"/>
<dbReference type="GO" id="GO:0004519">
    <property type="term" value="F:endonuclease activity"/>
    <property type="evidence" value="ECO:0007669"/>
    <property type="project" value="UniProtKB-KW"/>
</dbReference>
<feature type="domain" description="DUF559" evidence="1">
    <location>
        <begin position="7"/>
        <end position="113"/>
    </location>
</feature>
<dbReference type="AlphaFoldDB" id="A0A502G2W1"/>
<dbReference type="EMBL" id="RCZC01000001">
    <property type="protein sequence ID" value="TPG56169.1"/>
    <property type="molecule type" value="Genomic_DNA"/>
</dbReference>
<sequence length="132" mass="14862">MPQTDKQLLARAKHMRSNPTPAEARLWYNLRAKRFEAVKFSHQVVIYPYIADFVARSRKLVIELDGDTHADDGAYDARRTTWLEQQGYRVIRFANADVVGNLDGVLEVISAALVTAPLPGPLPEGEREKEAT</sequence>
<evidence type="ECO:0000313" key="3">
    <source>
        <dbReference type="Proteomes" id="UP000319931"/>
    </source>
</evidence>
<dbReference type="InterPro" id="IPR011335">
    <property type="entry name" value="Restrct_endonuc-II-like"/>
</dbReference>
<keyword evidence="2" id="KW-0255">Endonuclease</keyword>
<dbReference type="InterPro" id="IPR047216">
    <property type="entry name" value="Endonuclease_DUF559_bact"/>
</dbReference>
<dbReference type="SUPFAM" id="SSF52980">
    <property type="entry name" value="Restriction endonuclease-like"/>
    <property type="match status" value="1"/>
</dbReference>
<comment type="caution">
    <text evidence="2">The sequence shown here is derived from an EMBL/GenBank/DDBJ whole genome shotgun (WGS) entry which is preliminary data.</text>
</comment>
<evidence type="ECO:0000313" key="2">
    <source>
        <dbReference type="EMBL" id="TPG56169.1"/>
    </source>
</evidence>
<dbReference type="InterPro" id="IPR007569">
    <property type="entry name" value="DUF559"/>
</dbReference>
<dbReference type="CDD" id="cd01038">
    <property type="entry name" value="Endonuclease_DUF559"/>
    <property type="match status" value="1"/>
</dbReference>
<accession>A0A502G2W1</accession>
<keyword evidence="3" id="KW-1185">Reference proteome</keyword>
<dbReference type="PANTHER" id="PTHR38590">
    <property type="entry name" value="BLL0828 PROTEIN"/>
    <property type="match status" value="1"/>
</dbReference>
<reference evidence="2 3" key="1">
    <citation type="journal article" date="2019" name="Environ. Microbiol.">
        <title>Species interactions and distinct microbial communities in high Arctic permafrost affected cryosols are associated with the CH4 and CO2 gas fluxes.</title>
        <authorList>
            <person name="Altshuler I."/>
            <person name="Hamel J."/>
            <person name="Turney S."/>
            <person name="Magnuson E."/>
            <person name="Levesque R."/>
            <person name="Greer C."/>
            <person name="Whyte L.G."/>
        </authorList>
    </citation>
    <scope>NUCLEOTIDE SEQUENCE [LARGE SCALE GENOMIC DNA]</scope>
    <source>
        <strain evidence="2 3">E6.1</strain>
    </source>
</reference>
<dbReference type="Proteomes" id="UP000319931">
    <property type="component" value="Unassembled WGS sequence"/>
</dbReference>
<keyword evidence="2" id="KW-0540">Nuclease</keyword>
<evidence type="ECO:0000259" key="1">
    <source>
        <dbReference type="Pfam" id="PF04480"/>
    </source>
</evidence>
<proteinExistence type="predicted"/>
<organism evidence="2 3">
    <name type="scientific">Sphingomonas glacialis</name>
    <dbReference type="NCBI Taxonomy" id="658225"/>
    <lineage>
        <taxon>Bacteria</taxon>
        <taxon>Pseudomonadati</taxon>
        <taxon>Pseudomonadota</taxon>
        <taxon>Alphaproteobacteria</taxon>
        <taxon>Sphingomonadales</taxon>
        <taxon>Sphingomonadaceae</taxon>
        <taxon>Sphingomonas</taxon>
    </lineage>
</organism>
<name>A0A502G2W1_9SPHN</name>